<dbReference type="GO" id="GO:0008198">
    <property type="term" value="F:ferrous iron binding"/>
    <property type="evidence" value="ECO:0007669"/>
    <property type="project" value="TreeGrafter"/>
</dbReference>
<evidence type="ECO:0000256" key="8">
    <source>
        <dbReference type="RuleBase" id="RU361145"/>
    </source>
</evidence>
<accession>L8K168</accession>
<dbReference type="GO" id="GO:0006826">
    <property type="term" value="P:iron ion transport"/>
    <property type="evidence" value="ECO:0007669"/>
    <property type="project" value="InterPro"/>
</dbReference>
<keyword evidence="8" id="KW-0963">Cytoplasm</keyword>
<keyword evidence="3 7" id="KW-0479">Metal-binding</keyword>
<dbReference type="CDD" id="cd01055">
    <property type="entry name" value="Nonheme_Ferritin"/>
    <property type="match status" value="1"/>
</dbReference>
<keyword evidence="2 8" id="KW-0409">Iron storage</keyword>
<dbReference type="eggNOG" id="COG1528">
    <property type="taxonomic scope" value="Bacteria"/>
</dbReference>
<evidence type="ECO:0000256" key="3">
    <source>
        <dbReference type="ARBA" id="ARBA00022723"/>
    </source>
</evidence>
<dbReference type="Pfam" id="PF00210">
    <property type="entry name" value="Ferritin"/>
    <property type="match status" value="1"/>
</dbReference>
<dbReference type="Gene3D" id="1.20.1260.10">
    <property type="match status" value="1"/>
</dbReference>
<evidence type="ECO:0000256" key="6">
    <source>
        <dbReference type="ARBA" id="ARBA00054546"/>
    </source>
</evidence>
<dbReference type="InterPro" id="IPR012347">
    <property type="entry name" value="Ferritin-like"/>
</dbReference>
<dbReference type="RefSeq" id="WP_009577692.1">
    <property type="nucleotide sequence ID" value="NZ_AMZN01000003.1"/>
</dbReference>
<keyword evidence="5 7" id="KW-0408">Iron</keyword>
<evidence type="ECO:0000259" key="9">
    <source>
        <dbReference type="PROSITE" id="PS50905"/>
    </source>
</evidence>
<dbReference type="InterPro" id="IPR008331">
    <property type="entry name" value="Ferritin_DPS_dom"/>
</dbReference>
<evidence type="ECO:0000313" key="11">
    <source>
        <dbReference type="Proteomes" id="UP000011135"/>
    </source>
</evidence>
<dbReference type="PANTHER" id="PTHR11431">
    <property type="entry name" value="FERRITIN"/>
    <property type="match status" value="1"/>
</dbReference>
<dbReference type="GO" id="GO:0008199">
    <property type="term" value="F:ferric iron binding"/>
    <property type="evidence" value="ECO:0007669"/>
    <property type="project" value="InterPro"/>
</dbReference>
<name>L8K168_9BACT</name>
<dbReference type="InterPro" id="IPR001519">
    <property type="entry name" value="Ferritin"/>
</dbReference>
<dbReference type="InterPro" id="IPR041719">
    <property type="entry name" value="Ferritin_prok"/>
</dbReference>
<keyword evidence="4" id="KW-0560">Oxidoreductase</keyword>
<gene>
    <name evidence="10" type="ORF">C900_02073</name>
</gene>
<dbReference type="OrthoDB" id="9801481at2"/>
<organism evidence="10 11">
    <name type="scientific">Fulvivirga imtechensis AK7</name>
    <dbReference type="NCBI Taxonomy" id="1237149"/>
    <lineage>
        <taxon>Bacteria</taxon>
        <taxon>Pseudomonadati</taxon>
        <taxon>Bacteroidota</taxon>
        <taxon>Cytophagia</taxon>
        <taxon>Cytophagales</taxon>
        <taxon>Fulvivirgaceae</taxon>
        <taxon>Fulvivirga</taxon>
    </lineage>
</organism>
<comment type="catalytic activity">
    <reaction evidence="8">
        <text>4 Fe(2+) + O2 + 6 H2O = 4 iron(III) oxide-hydroxide + 12 H(+)</text>
        <dbReference type="Rhea" id="RHEA:11972"/>
        <dbReference type="ChEBI" id="CHEBI:15377"/>
        <dbReference type="ChEBI" id="CHEBI:15378"/>
        <dbReference type="ChEBI" id="CHEBI:15379"/>
        <dbReference type="ChEBI" id="CHEBI:29033"/>
        <dbReference type="ChEBI" id="CHEBI:78619"/>
        <dbReference type="EC" id="1.16.3.2"/>
    </reaction>
</comment>
<dbReference type="EC" id="1.16.3.2" evidence="8"/>
<evidence type="ECO:0000256" key="5">
    <source>
        <dbReference type="ARBA" id="ARBA00023004"/>
    </source>
</evidence>
<keyword evidence="11" id="KW-1185">Reference proteome</keyword>
<dbReference type="InterPro" id="IPR009040">
    <property type="entry name" value="Ferritin-like_diiron"/>
</dbReference>
<dbReference type="Proteomes" id="UP000011135">
    <property type="component" value="Unassembled WGS sequence"/>
</dbReference>
<comment type="function">
    <text evidence="6">May alleviate iron toxicity in the presence of oxygen.</text>
</comment>
<sequence length="186" mass="21644">MAKQFITPKRSLSDDTEEKLNKQIMMEGLSSARYLSMASWCDTRGYIKSAQFLYKHSEEERQHMLKLFAYINNAGGHALQPQITDIKHEFNSLREVFEEILDHEIEVTRSINDLVEHCFKNKDFTTFNFLQWFVTEQREEETLARRAVELFEIIGEEGIGLWTIDQEIAKLESEGSETGLGESQTI</sequence>
<comment type="function">
    <text evidence="8">Iron-storage protein.</text>
</comment>
<dbReference type="GO" id="GO:0006879">
    <property type="term" value="P:intracellular iron ion homeostasis"/>
    <property type="evidence" value="ECO:0007669"/>
    <property type="project" value="UniProtKB-KW"/>
</dbReference>
<dbReference type="GO" id="GO:0016491">
    <property type="term" value="F:oxidoreductase activity"/>
    <property type="evidence" value="ECO:0007669"/>
    <property type="project" value="UniProtKB-KW"/>
</dbReference>
<feature type="domain" description="Ferritin-like diiron" evidence="9">
    <location>
        <begin position="10"/>
        <end position="155"/>
    </location>
</feature>
<dbReference type="EMBL" id="AMZN01000003">
    <property type="protein sequence ID" value="ELR73669.1"/>
    <property type="molecule type" value="Genomic_DNA"/>
</dbReference>
<feature type="binding site" evidence="7">
    <location>
        <position position="104"/>
    </location>
    <ligand>
        <name>Fe cation</name>
        <dbReference type="ChEBI" id="CHEBI:24875"/>
        <label>1</label>
    </ligand>
</feature>
<protein>
    <recommendedName>
        <fullName evidence="8">Ferritin</fullName>
        <ecNumber evidence="8">1.16.3.2</ecNumber>
    </recommendedName>
</protein>
<dbReference type="PROSITE" id="PS50905">
    <property type="entry name" value="FERRITIN_LIKE"/>
    <property type="match status" value="1"/>
</dbReference>
<dbReference type="GO" id="GO:0042802">
    <property type="term" value="F:identical protein binding"/>
    <property type="evidence" value="ECO:0007669"/>
    <property type="project" value="UniProtKB-ARBA"/>
</dbReference>
<dbReference type="SUPFAM" id="SSF47240">
    <property type="entry name" value="Ferritin-like"/>
    <property type="match status" value="1"/>
</dbReference>
<evidence type="ECO:0000256" key="2">
    <source>
        <dbReference type="ARBA" id="ARBA00022434"/>
    </source>
</evidence>
<dbReference type="AlphaFoldDB" id="L8K168"/>
<feature type="binding site" evidence="7">
    <location>
        <position position="137"/>
    </location>
    <ligand>
        <name>Fe cation</name>
        <dbReference type="ChEBI" id="CHEBI:24875"/>
        <label>1</label>
    </ligand>
</feature>
<dbReference type="PANTHER" id="PTHR11431:SF127">
    <property type="entry name" value="BACTERIAL NON-HEME FERRITIN"/>
    <property type="match status" value="1"/>
</dbReference>
<comment type="caution">
    <text evidence="10">The sequence shown here is derived from an EMBL/GenBank/DDBJ whole genome shotgun (WGS) entry which is preliminary data.</text>
</comment>
<dbReference type="FunFam" id="1.20.1260.10:FF:000001">
    <property type="entry name" value="Non-heme ferritin"/>
    <property type="match status" value="1"/>
</dbReference>
<dbReference type="PATRIC" id="fig|1237149.3.peg.249"/>
<dbReference type="InterPro" id="IPR009078">
    <property type="entry name" value="Ferritin-like_SF"/>
</dbReference>
<evidence type="ECO:0000313" key="10">
    <source>
        <dbReference type="EMBL" id="ELR73669.1"/>
    </source>
</evidence>
<dbReference type="GO" id="GO:0005737">
    <property type="term" value="C:cytoplasm"/>
    <property type="evidence" value="ECO:0007669"/>
    <property type="project" value="UniProtKB-SubCell"/>
</dbReference>
<comment type="subcellular location">
    <subcellularLocation>
        <location evidence="8">Cytoplasm</location>
    </subcellularLocation>
</comment>
<proteinExistence type="inferred from homology"/>
<feature type="binding site" evidence="7">
    <location>
        <position position="60"/>
    </location>
    <ligand>
        <name>Fe cation</name>
        <dbReference type="ChEBI" id="CHEBI:24875"/>
        <label>1</label>
    </ligand>
</feature>
<evidence type="ECO:0000256" key="4">
    <source>
        <dbReference type="ARBA" id="ARBA00023002"/>
    </source>
</evidence>
<comment type="similarity">
    <text evidence="1 8">Belongs to the ferritin family. Prokaryotic subfamily.</text>
</comment>
<evidence type="ECO:0000256" key="7">
    <source>
        <dbReference type="PIRSR" id="PIRSR601519-1"/>
    </source>
</evidence>
<evidence type="ECO:0000256" key="1">
    <source>
        <dbReference type="ARBA" id="ARBA00006950"/>
    </source>
</evidence>
<dbReference type="STRING" id="1237149.C900_02073"/>
<feature type="binding site" evidence="7">
    <location>
        <position position="27"/>
    </location>
    <ligand>
        <name>Fe cation</name>
        <dbReference type="ChEBI" id="CHEBI:24875"/>
        <label>1</label>
    </ligand>
</feature>
<feature type="binding site" evidence="7">
    <location>
        <position position="63"/>
    </location>
    <ligand>
        <name>Fe cation</name>
        <dbReference type="ChEBI" id="CHEBI:24875"/>
        <label>1</label>
    </ligand>
</feature>
<reference evidence="10 11" key="1">
    <citation type="submission" date="2012-12" db="EMBL/GenBank/DDBJ databases">
        <title>Genome assembly of Fulvivirga imtechensis AK7.</title>
        <authorList>
            <person name="Nupur N."/>
            <person name="Khatri I."/>
            <person name="Kumar R."/>
            <person name="Subramanian S."/>
            <person name="Pinnaka A."/>
        </authorList>
    </citation>
    <scope>NUCLEOTIDE SEQUENCE [LARGE SCALE GENOMIC DNA]</scope>
    <source>
        <strain evidence="10 11">AK7</strain>
    </source>
</reference>